<dbReference type="EMBL" id="JAAGWB010000041">
    <property type="protein sequence ID" value="NEN52145.1"/>
    <property type="molecule type" value="Genomic_DNA"/>
</dbReference>
<keyword evidence="2 4" id="KW-0238">DNA-binding</keyword>
<reference evidence="6 8" key="1">
    <citation type="submission" date="2020-01" db="EMBL/GenBank/DDBJ databases">
        <title>the WGS Modestobacter muralis CPCC 204518.</title>
        <authorList>
            <person name="Jiang Z."/>
        </authorList>
    </citation>
    <scope>NUCLEOTIDE SEQUENCE [LARGE SCALE GENOMIC DNA]</scope>
    <source>
        <strain evidence="6 8">DSM 100205</strain>
    </source>
</reference>
<evidence type="ECO:0000313" key="9">
    <source>
        <dbReference type="Proteomes" id="UP000471152"/>
    </source>
</evidence>
<dbReference type="GO" id="GO:0000976">
    <property type="term" value="F:transcription cis-regulatory region binding"/>
    <property type="evidence" value="ECO:0007669"/>
    <property type="project" value="TreeGrafter"/>
</dbReference>
<evidence type="ECO:0000256" key="2">
    <source>
        <dbReference type="ARBA" id="ARBA00023125"/>
    </source>
</evidence>
<evidence type="ECO:0000313" key="6">
    <source>
        <dbReference type="EMBL" id="NEK95257.1"/>
    </source>
</evidence>
<keyword evidence="8" id="KW-1185">Reference proteome</keyword>
<evidence type="ECO:0000313" key="7">
    <source>
        <dbReference type="EMBL" id="NEN52145.1"/>
    </source>
</evidence>
<dbReference type="AlphaFoldDB" id="A0A6P0EVN1"/>
<dbReference type="InterPro" id="IPR009057">
    <property type="entry name" value="Homeodomain-like_sf"/>
</dbReference>
<dbReference type="InterPro" id="IPR001647">
    <property type="entry name" value="HTH_TetR"/>
</dbReference>
<dbReference type="PROSITE" id="PS50977">
    <property type="entry name" value="HTH_TETR_2"/>
    <property type="match status" value="1"/>
</dbReference>
<dbReference type="PANTHER" id="PTHR30055">
    <property type="entry name" value="HTH-TYPE TRANSCRIPTIONAL REGULATOR RUTR"/>
    <property type="match status" value="1"/>
</dbReference>
<dbReference type="InterPro" id="IPR036271">
    <property type="entry name" value="Tet_transcr_reg_TetR-rel_C_sf"/>
</dbReference>
<evidence type="ECO:0000256" key="3">
    <source>
        <dbReference type="ARBA" id="ARBA00023163"/>
    </source>
</evidence>
<dbReference type="RefSeq" id="WP_163611823.1">
    <property type="nucleotide sequence ID" value="NZ_JAAGWB010000041.1"/>
</dbReference>
<dbReference type="InterPro" id="IPR050109">
    <property type="entry name" value="HTH-type_TetR-like_transc_reg"/>
</dbReference>
<evidence type="ECO:0000256" key="1">
    <source>
        <dbReference type="ARBA" id="ARBA00023015"/>
    </source>
</evidence>
<sequence length="210" mass="22585">MSTEVERRSKNPRGAGGRLRDEIVAAAREMLVEQGHETAITLRGVARRIGIAAPSIYTHFSTPEAIVQAVVVDTFAEMTAYIDTAKAGIEDPCERLLAGCRAYMTFGLENPNLYGLLFTRNRQLGGRSPEGRAVTEDDLRGGSFGQLVQGVQDCIDAGVSSAPSAPGAALELWVAMHGLVSLRGAQYQMPWPPREAIEPSLVSALAHLRP</sequence>
<dbReference type="SUPFAM" id="SSF48498">
    <property type="entry name" value="Tetracyclin repressor-like, C-terminal domain"/>
    <property type="match status" value="1"/>
</dbReference>
<organism evidence="6 8">
    <name type="scientific">Modestobacter muralis</name>
    <dbReference type="NCBI Taxonomy" id="1608614"/>
    <lineage>
        <taxon>Bacteria</taxon>
        <taxon>Bacillati</taxon>
        <taxon>Actinomycetota</taxon>
        <taxon>Actinomycetes</taxon>
        <taxon>Geodermatophilales</taxon>
        <taxon>Geodermatophilaceae</taxon>
        <taxon>Modestobacter</taxon>
    </lineage>
</organism>
<dbReference type="SUPFAM" id="SSF46689">
    <property type="entry name" value="Homeodomain-like"/>
    <property type="match status" value="1"/>
</dbReference>
<name>A0A6P0EVN1_9ACTN</name>
<dbReference type="Proteomes" id="UP000471152">
    <property type="component" value="Unassembled WGS sequence"/>
</dbReference>
<protein>
    <submittedName>
        <fullName evidence="6">TetR/AcrR family transcriptional regulator</fullName>
    </submittedName>
</protein>
<feature type="domain" description="HTH tetR-type" evidence="5">
    <location>
        <begin position="17"/>
        <end position="78"/>
    </location>
</feature>
<keyword evidence="1" id="KW-0805">Transcription regulation</keyword>
<reference evidence="7 9" key="2">
    <citation type="submission" date="2020-02" db="EMBL/GenBank/DDBJ databases">
        <title>The WGS of Modestobacter muralis DSM 100205.</title>
        <authorList>
            <person name="Jiang Z."/>
        </authorList>
    </citation>
    <scope>NUCLEOTIDE SEQUENCE [LARGE SCALE GENOMIC DNA]</scope>
    <source>
        <strain evidence="7 9">DSM 100205</strain>
    </source>
</reference>
<dbReference type="InterPro" id="IPR025996">
    <property type="entry name" value="MT1864/Rv1816-like_C"/>
</dbReference>
<proteinExistence type="predicted"/>
<evidence type="ECO:0000256" key="4">
    <source>
        <dbReference type="PROSITE-ProRule" id="PRU00335"/>
    </source>
</evidence>
<accession>A0A6P0EVN1</accession>
<dbReference type="Pfam" id="PF00440">
    <property type="entry name" value="TetR_N"/>
    <property type="match status" value="1"/>
</dbReference>
<dbReference type="Pfam" id="PF13305">
    <property type="entry name" value="TetR_C_33"/>
    <property type="match status" value="1"/>
</dbReference>
<dbReference type="EMBL" id="JAAGWH010000039">
    <property type="protein sequence ID" value="NEK95257.1"/>
    <property type="molecule type" value="Genomic_DNA"/>
</dbReference>
<feature type="DNA-binding region" description="H-T-H motif" evidence="4">
    <location>
        <begin position="41"/>
        <end position="60"/>
    </location>
</feature>
<gene>
    <name evidence="7" type="ORF">G3R41_14600</name>
    <name evidence="6" type="ORF">GCU67_13950</name>
</gene>
<evidence type="ECO:0000259" key="5">
    <source>
        <dbReference type="PROSITE" id="PS50977"/>
    </source>
</evidence>
<comment type="caution">
    <text evidence="6">The sequence shown here is derived from an EMBL/GenBank/DDBJ whole genome shotgun (WGS) entry which is preliminary data.</text>
</comment>
<keyword evidence="3" id="KW-0804">Transcription</keyword>
<dbReference type="PANTHER" id="PTHR30055:SF234">
    <property type="entry name" value="HTH-TYPE TRANSCRIPTIONAL REGULATOR BETI"/>
    <property type="match status" value="1"/>
</dbReference>
<dbReference type="GO" id="GO:0003700">
    <property type="term" value="F:DNA-binding transcription factor activity"/>
    <property type="evidence" value="ECO:0007669"/>
    <property type="project" value="TreeGrafter"/>
</dbReference>
<evidence type="ECO:0000313" key="8">
    <source>
        <dbReference type="Proteomes" id="UP000468828"/>
    </source>
</evidence>
<dbReference type="Proteomes" id="UP000468828">
    <property type="component" value="Unassembled WGS sequence"/>
</dbReference>
<dbReference type="Gene3D" id="1.10.357.10">
    <property type="entry name" value="Tetracycline Repressor, domain 2"/>
    <property type="match status" value="1"/>
</dbReference>